<feature type="region of interest" description="Disordered" evidence="1">
    <location>
        <begin position="63"/>
        <end position="90"/>
    </location>
</feature>
<keyword evidence="2" id="KW-0732">Signal</keyword>
<dbReference type="OrthoDB" id="10331366at2759"/>
<dbReference type="EMBL" id="KZ819365">
    <property type="protein sequence ID" value="PWN43934.1"/>
    <property type="molecule type" value="Genomic_DNA"/>
</dbReference>
<evidence type="ECO:0000313" key="3">
    <source>
        <dbReference type="EMBL" id="PWN43934.1"/>
    </source>
</evidence>
<organism evidence="3 4">
    <name type="scientific">Ceraceosorus guamensis</name>
    <dbReference type="NCBI Taxonomy" id="1522189"/>
    <lineage>
        <taxon>Eukaryota</taxon>
        <taxon>Fungi</taxon>
        <taxon>Dikarya</taxon>
        <taxon>Basidiomycota</taxon>
        <taxon>Ustilaginomycotina</taxon>
        <taxon>Exobasidiomycetes</taxon>
        <taxon>Ceraceosorales</taxon>
        <taxon>Ceraceosoraceae</taxon>
        <taxon>Ceraceosorus</taxon>
    </lineage>
</organism>
<proteinExistence type="predicted"/>
<evidence type="ECO:0000256" key="2">
    <source>
        <dbReference type="SAM" id="SignalP"/>
    </source>
</evidence>
<sequence length="116" mass="12196">MRFTFTKLAAIALVAGSAVTMSANGNPLPQQDYGGVTHTPDLEGLNKLLEVLQGSVEKLTQALSGRQRRADLPGGDSDQSGGPQDPPELNLQDTILSIVPELLPLLKSLGLNVGNH</sequence>
<dbReference type="Proteomes" id="UP000245783">
    <property type="component" value="Unassembled WGS sequence"/>
</dbReference>
<protein>
    <submittedName>
        <fullName evidence="3">Uncharacterized protein</fullName>
    </submittedName>
</protein>
<feature type="chain" id="PRO_5016418758" evidence="2">
    <location>
        <begin position="26"/>
        <end position="116"/>
    </location>
</feature>
<accession>A0A316W352</accession>
<dbReference type="AlphaFoldDB" id="A0A316W352"/>
<feature type="signal peptide" evidence="2">
    <location>
        <begin position="1"/>
        <end position="25"/>
    </location>
</feature>
<dbReference type="InParanoid" id="A0A316W352"/>
<evidence type="ECO:0000256" key="1">
    <source>
        <dbReference type="SAM" id="MobiDB-lite"/>
    </source>
</evidence>
<gene>
    <name evidence="3" type="ORF">IE81DRAFT_52936</name>
</gene>
<name>A0A316W352_9BASI</name>
<feature type="compositionally biased region" description="Low complexity" evidence="1">
    <location>
        <begin position="72"/>
        <end position="83"/>
    </location>
</feature>
<keyword evidence="4" id="KW-1185">Reference proteome</keyword>
<reference evidence="3 4" key="1">
    <citation type="journal article" date="2018" name="Mol. Biol. Evol.">
        <title>Broad Genomic Sampling Reveals a Smut Pathogenic Ancestry of the Fungal Clade Ustilaginomycotina.</title>
        <authorList>
            <person name="Kijpornyongpan T."/>
            <person name="Mondo S.J."/>
            <person name="Barry K."/>
            <person name="Sandor L."/>
            <person name="Lee J."/>
            <person name="Lipzen A."/>
            <person name="Pangilinan J."/>
            <person name="LaButti K."/>
            <person name="Hainaut M."/>
            <person name="Henrissat B."/>
            <person name="Grigoriev I.V."/>
            <person name="Spatafora J.W."/>
            <person name="Aime M.C."/>
        </authorList>
    </citation>
    <scope>NUCLEOTIDE SEQUENCE [LARGE SCALE GENOMIC DNA]</scope>
    <source>
        <strain evidence="3 4">MCA 4658</strain>
    </source>
</reference>
<dbReference type="RefSeq" id="XP_025371094.1">
    <property type="nucleotide sequence ID" value="XM_025517425.1"/>
</dbReference>
<dbReference type="GeneID" id="37039295"/>
<evidence type="ECO:0000313" key="4">
    <source>
        <dbReference type="Proteomes" id="UP000245783"/>
    </source>
</evidence>